<protein>
    <submittedName>
        <fullName evidence="1">Mariner Mos1 transposase</fullName>
    </submittedName>
</protein>
<keyword evidence="2" id="KW-1185">Reference proteome</keyword>
<dbReference type="EMBL" id="BGZK01002595">
    <property type="protein sequence ID" value="GBP95183.1"/>
    <property type="molecule type" value="Genomic_DNA"/>
</dbReference>
<dbReference type="Gene3D" id="3.30.420.10">
    <property type="entry name" value="Ribonuclease H-like superfamily/Ribonuclease H"/>
    <property type="match status" value="1"/>
</dbReference>
<comment type="caution">
    <text evidence="1">The sequence shown here is derived from an EMBL/GenBank/DDBJ whole genome shotgun (WGS) entry which is preliminary data.</text>
</comment>
<dbReference type="OrthoDB" id="616263at2759"/>
<evidence type="ECO:0000313" key="2">
    <source>
        <dbReference type="Proteomes" id="UP000299102"/>
    </source>
</evidence>
<gene>
    <name evidence="1" type="ORF">EVAR_67580_1</name>
</gene>
<dbReference type="InterPro" id="IPR036397">
    <property type="entry name" value="RNaseH_sf"/>
</dbReference>
<dbReference type="PANTHER" id="PTHR46060:SF3">
    <property type="entry name" value="PROTEIN GVQW3"/>
    <property type="match status" value="1"/>
</dbReference>
<name>A0A4C2A787_EUMVA</name>
<dbReference type="InterPro" id="IPR052709">
    <property type="entry name" value="Transposase-MT_Hybrid"/>
</dbReference>
<dbReference type="GO" id="GO:0003676">
    <property type="term" value="F:nucleic acid binding"/>
    <property type="evidence" value="ECO:0007669"/>
    <property type="project" value="InterPro"/>
</dbReference>
<organism evidence="1 2">
    <name type="scientific">Eumeta variegata</name>
    <name type="common">Bagworm moth</name>
    <name type="synonym">Eumeta japonica</name>
    <dbReference type="NCBI Taxonomy" id="151549"/>
    <lineage>
        <taxon>Eukaryota</taxon>
        <taxon>Metazoa</taxon>
        <taxon>Ecdysozoa</taxon>
        <taxon>Arthropoda</taxon>
        <taxon>Hexapoda</taxon>
        <taxon>Insecta</taxon>
        <taxon>Pterygota</taxon>
        <taxon>Neoptera</taxon>
        <taxon>Endopterygota</taxon>
        <taxon>Lepidoptera</taxon>
        <taxon>Glossata</taxon>
        <taxon>Ditrysia</taxon>
        <taxon>Tineoidea</taxon>
        <taxon>Psychidae</taxon>
        <taxon>Oiketicinae</taxon>
        <taxon>Eumeta</taxon>
    </lineage>
</organism>
<reference evidence="1 2" key="1">
    <citation type="journal article" date="2019" name="Commun. Biol.">
        <title>The bagworm genome reveals a unique fibroin gene that provides high tensile strength.</title>
        <authorList>
            <person name="Kono N."/>
            <person name="Nakamura H."/>
            <person name="Ohtoshi R."/>
            <person name="Tomita M."/>
            <person name="Numata K."/>
            <person name="Arakawa K."/>
        </authorList>
    </citation>
    <scope>NUCLEOTIDE SEQUENCE [LARGE SCALE GENOMIC DNA]</scope>
</reference>
<dbReference type="AlphaFoldDB" id="A0A4C2A787"/>
<sequence length="175" mass="20228">MVEIDIDGYKRRNLFYVYAGGAAVINHTDEPPAKKNDRITSGGSVLCIDDELLQFTAALVPTRSDARDIRMWVLSLSGFRFRFTQNRSGVIGSVVYSVPTFGFQEAYTAPSGYHLFRSMAHALSEQRFTSYEDTKNWVDSWIASKYKEFFRLGIRMLPERWKKVFASFEQYFDKN</sequence>
<dbReference type="PANTHER" id="PTHR46060">
    <property type="entry name" value="MARINER MOS1 TRANSPOSASE-LIKE PROTEIN"/>
    <property type="match status" value="1"/>
</dbReference>
<proteinExistence type="predicted"/>
<dbReference type="Proteomes" id="UP000299102">
    <property type="component" value="Unassembled WGS sequence"/>
</dbReference>
<evidence type="ECO:0000313" key="1">
    <source>
        <dbReference type="EMBL" id="GBP95183.1"/>
    </source>
</evidence>
<accession>A0A4C2A787</accession>